<dbReference type="InterPro" id="IPR003477">
    <property type="entry name" value="PemK-like"/>
</dbReference>
<dbReference type="Pfam" id="PF02452">
    <property type="entry name" value="PemK_toxin"/>
    <property type="match status" value="1"/>
</dbReference>
<dbReference type="Proteomes" id="UP000221734">
    <property type="component" value="Chromosome Kuenenia_stuttgartiensis_MBR1"/>
</dbReference>
<evidence type="ECO:0000313" key="3">
    <source>
        <dbReference type="EMBL" id="SOH05666.1"/>
    </source>
</evidence>
<sequence length="52" mass="5807">MELKKGDIVLVQAPANPSGTEIQKTRPAVVVFPQKKWLYTAIEPLLFQLPAM</sequence>
<dbReference type="EMBL" id="CP049055">
    <property type="protein sequence ID" value="QII13298.1"/>
    <property type="molecule type" value="Genomic_DNA"/>
</dbReference>
<evidence type="ECO:0000313" key="5">
    <source>
        <dbReference type="Proteomes" id="UP000501926"/>
    </source>
</evidence>
<reference evidence="1" key="2">
    <citation type="submission" date="2006-01" db="EMBL/GenBank/DDBJ databases">
        <authorList>
            <person name="Genoscope"/>
        </authorList>
    </citation>
    <scope>NUCLEOTIDE SEQUENCE</scope>
</reference>
<dbReference type="Proteomes" id="UP000501926">
    <property type="component" value="Chromosome"/>
</dbReference>
<dbReference type="GO" id="GO:0003677">
    <property type="term" value="F:DNA binding"/>
    <property type="evidence" value="ECO:0007669"/>
    <property type="project" value="InterPro"/>
</dbReference>
<name>Q1PUN1_KUEST</name>
<dbReference type="RefSeq" id="WP_099326212.1">
    <property type="nucleotide sequence ID" value="NZ_CP049055.1"/>
</dbReference>
<dbReference type="AlphaFoldDB" id="Q1PUN1"/>
<reference evidence="4" key="3">
    <citation type="submission" date="2017-10" db="EMBL/GenBank/DDBJ databases">
        <authorList>
            <person name="Frank J."/>
        </authorList>
    </citation>
    <scope>NUCLEOTIDE SEQUENCE [LARGE SCALE GENOMIC DNA]</scope>
</reference>
<evidence type="ECO:0000313" key="1">
    <source>
        <dbReference type="EMBL" id="CAJ70927.1"/>
    </source>
</evidence>
<evidence type="ECO:0000313" key="2">
    <source>
        <dbReference type="EMBL" id="QII13298.1"/>
    </source>
</evidence>
<dbReference type="SUPFAM" id="SSF50118">
    <property type="entry name" value="Cell growth inhibitor/plasmid maintenance toxic component"/>
    <property type="match status" value="1"/>
</dbReference>
<dbReference type="OrthoDB" id="9793906at2"/>
<dbReference type="EMBL" id="CT573074">
    <property type="protein sequence ID" value="CAJ70927.1"/>
    <property type="molecule type" value="Genomic_DNA"/>
</dbReference>
<reference evidence="1" key="1">
    <citation type="journal article" date="2006" name="Nature">
        <title>Deciphering the evolution and metabolism of an anammox bacterium from a community genome.</title>
        <authorList>
            <person name="Strous M."/>
            <person name="Pelletier E."/>
            <person name="Mangenot S."/>
            <person name="Rattei T."/>
            <person name="Lehner A."/>
            <person name="Taylor M.W."/>
            <person name="Horn M."/>
            <person name="Daims H."/>
            <person name="Bartol-Mavel D."/>
            <person name="Wincker P."/>
            <person name="Barbe V."/>
            <person name="Fonknechten N."/>
            <person name="Vallenet D."/>
            <person name="Segurens B."/>
            <person name="Schenowitz-Truong C."/>
            <person name="Medigue C."/>
            <person name="Collingro A."/>
            <person name="Snel B."/>
            <person name="Dutilh B.E."/>
            <person name="OpDenCamp H.J.M."/>
            <person name="vanDerDrift C."/>
            <person name="Cirpus I."/>
            <person name="vanDePas-Schoonen K.T."/>
            <person name="Harhangi H.R."/>
            <person name="vanNiftrik L."/>
            <person name="Schmid M."/>
            <person name="Keltjens J."/>
            <person name="vanDeVossenberg J."/>
            <person name="Kartal B."/>
            <person name="Meier H."/>
            <person name="Frishman D."/>
            <person name="Huynen M.A."/>
            <person name="Mewes H."/>
            <person name="Weissenbach J."/>
            <person name="Jetten M.S.M."/>
            <person name="Wagner M."/>
            <person name="LePaslier D."/>
        </authorList>
    </citation>
    <scope>NUCLEOTIDE SEQUENCE</scope>
</reference>
<reference evidence="2 5" key="5">
    <citation type="submission" date="2020-02" db="EMBL/GenBank/DDBJ databases">
        <title>Newly sequenced genome of strain CSTR1 showed variability in Candidatus Kuenenia stuttgartiensis genomes.</title>
        <authorList>
            <person name="Ding C."/>
            <person name="Adrian L."/>
        </authorList>
    </citation>
    <scope>NUCLEOTIDE SEQUENCE [LARGE SCALE GENOMIC DNA]</scope>
    <source>
        <strain evidence="2 5">CSTR1</strain>
    </source>
</reference>
<keyword evidence="4" id="KW-1185">Reference proteome</keyword>
<organism evidence="1">
    <name type="scientific">Kuenenia stuttgartiensis</name>
    <dbReference type="NCBI Taxonomy" id="174633"/>
    <lineage>
        <taxon>Bacteria</taxon>
        <taxon>Pseudomonadati</taxon>
        <taxon>Planctomycetota</taxon>
        <taxon>Candidatus Brocadiia</taxon>
        <taxon>Candidatus Brocadiales</taxon>
        <taxon>Candidatus Brocadiaceae</taxon>
        <taxon>Candidatus Kuenenia</taxon>
    </lineage>
</organism>
<protein>
    <submittedName>
        <fullName evidence="1">Uncharacterized protein</fullName>
    </submittedName>
</protein>
<reference evidence="3" key="4">
    <citation type="submission" date="2017-10" db="EMBL/GenBank/DDBJ databases">
        <authorList>
            <person name="Banno H."/>
            <person name="Chua N.-H."/>
        </authorList>
    </citation>
    <scope>NUCLEOTIDE SEQUENCE [LARGE SCALE GENOMIC DNA]</scope>
    <source>
        <strain evidence="3">Kuenenia_mbr1_ru-nijmegen</strain>
    </source>
</reference>
<dbReference type="EMBL" id="LT934425">
    <property type="protein sequence ID" value="SOH05666.1"/>
    <property type="molecule type" value="Genomic_DNA"/>
</dbReference>
<gene>
    <name evidence="2" type="ORF">KsCSTR_39190</name>
    <name evidence="3" type="ORF">KSMBR1_3189</name>
    <name evidence="1" type="ORF">kustb0182</name>
</gene>
<accession>Q1PUN1</accession>
<proteinExistence type="predicted"/>
<evidence type="ECO:0000313" key="4">
    <source>
        <dbReference type="Proteomes" id="UP000221734"/>
    </source>
</evidence>
<dbReference type="KEGG" id="kst:KSMBR1_3189"/>